<dbReference type="AlphaFoldDB" id="A0A2P4Q1Y3"/>
<accession>A0A2P4Q1Y3</accession>
<protein>
    <submittedName>
        <fullName evidence="1">Uncharacterized protein</fullName>
    </submittedName>
</protein>
<evidence type="ECO:0000313" key="1">
    <source>
        <dbReference type="EMBL" id="POG71592.1"/>
    </source>
</evidence>
<dbReference type="EMBL" id="AUPC02000106">
    <property type="protein sequence ID" value="POG71592.1"/>
    <property type="molecule type" value="Genomic_DNA"/>
</dbReference>
<sequence length="67" mass="8151">MYYYTYFFNSIFNPKTFSSYKKLFFFMSMAQALSLPNSKFEVFNPFIFSFLTIKHSLVHIIIHGFYF</sequence>
<dbReference type="Proteomes" id="UP000018888">
    <property type="component" value="Unassembled WGS sequence"/>
</dbReference>
<name>A0A2P4Q1Y3_RHIID</name>
<reference evidence="1 2" key="1">
    <citation type="journal article" date="2013" name="Proc. Natl. Acad. Sci. U.S.A.">
        <title>Genome of an arbuscular mycorrhizal fungus provides insight into the oldest plant symbiosis.</title>
        <authorList>
            <person name="Tisserant E."/>
            <person name="Malbreil M."/>
            <person name="Kuo A."/>
            <person name="Kohler A."/>
            <person name="Symeonidi A."/>
            <person name="Balestrini R."/>
            <person name="Charron P."/>
            <person name="Duensing N."/>
            <person name="Frei Dit Frey N."/>
            <person name="Gianinazzi-Pearson V."/>
            <person name="Gilbert L.B."/>
            <person name="Handa Y."/>
            <person name="Herr J.R."/>
            <person name="Hijri M."/>
            <person name="Koul R."/>
            <person name="Kawaguchi M."/>
            <person name="Krajinski F."/>
            <person name="Lammers P.J."/>
            <person name="Masclaux F.G."/>
            <person name="Murat C."/>
            <person name="Morin E."/>
            <person name="Ndikumana S."/>
            <person name="Pagni M."/>
            <person name="Petitpierre D."/>
            <person name="Requena N."/>
            <person name="Rosikiewicz P."/>
            <person name="Riley R."/>
            <person name="Saito K."/>
            <person name="San Clemente H."/>
            <person name="Shapiro H."/>
            <person name="van Tuinen D."/>
            <person name="Becard G."/>
            <person name="Bonfante P."/>
            <person name="Paszkowski U."/>
            <person name="Shachar-Hill Y.Y."/>
            <person name="Tuskan G.A."/>
            <person name="Young P.W."/>
            <person name="Sanders I.R."/>
            <person name="Henrissat B."/>
            <person name="Rensing S.A."/>
            <person name="Grigoriev I.V."/>
            <person name="Corradi N."/>
            <person name="Roux C."/>
            <person name="Martin F."/>
        </authorList>
    </citation>
    <scope>NUCLEOTIDE SEQUENCE [LARGE SCALE GENOMIC DNA]</scope>
    <source>
        <strain evidence="1 2">DAOM 197198</strain>
    </source>
</reference>
<gene>
    <name evidence="1" type="ORF">GLOIN_2v1604110</name>
</gene>
<evidence type="ECO:0000313" key="2">
    <source>
        <dbReference type="Proteomes" id="UP000018888"/>
    </source>
</evidence>
<keyword evidence="2" id="KW-1185">Reference proteome</keyword>
<comment type="caution">
    <text evidence="1">The sequence shown here is derived from an EMBL/GenBank/DDBJ whole genome shotgun (WGS) entry which is preliminary data.</text>
</comment>
<reference evidence="1 2" key="2">
    <citation type="journal article" date="2018" name="New Phytol.">
        <title>High intraspecific genome diversity in the model arbuscular mycorrhizal symbiont Rhizophagus irregularis.</title>
        <authorList>
            <person name="Chen E.C.H."/>
            <person name="Morin E."/>
            <person name="Beaudet D."/>
            <person name="Noel J."/>
            <person name="Yildirir G."/>
            <person name="Ndikumana S."/>
            <person name="Charron P."/>
            <person name="St-Onge C."/>
            <person name="Giorgi J."/>
            <person name="Kruger M."/>
            <person name="Marton T."/>
            <person name="Ropars J."/>
            <person name="Grigoriev I.V."/>
            <person name="Hainaut M."/>
            <person name="Henrissat B."/>
            <person name="Roux C."/>
            <person name="Martin F."/>
            <person name="Corradi N."/>
        </authorList>
    </citation>
    <scope>NUCLEOTIDE SEQUENCE [LARGE SCALE GENOMIC DNA]</scope>
    <source>
        <strain evidence="1 2">DAOM 197198</strain>
    </source>
</reference>
<proteinExistence type="predicted"/>
<organism evidence="1 2">
    <name type="scientific">Rhizophagus irregularis (strain DAOM 181602 / DAOM 197198 / MUCL 43194)</name>
    <name type="common">Arbuscular mycorrhizal fungus</name>
    <name type="synonym">Glomus intraradices</name>
    <dbReference type="NCBI Taxonomy" id="747089"/>
    <lineage>
        <taxon>Eukaryota</taxon>
        <taxon>Fungi</taxon>
        <taxon>Fungi incertae sedis</taxon>
        <taxon>Mucoromycota</taxon>
        <taxon>Glomeromycotina</taxon>
        <taxon>Glomeromycetes</taxon>
        <taxon>Glomerales</taxon>
        <taxon>Glomeraceae</taxon>
        <taxon>Rhizophagus</taxon>
    </lineage>
</organism>